<sequence length="73" mass="7724">MVSRFFRNCDGVPDHAGGSARARVAEEEHNAGERTGAVRTVAGHAVDVEDCTMLLAMLGLDARDGSRADGFGY</sequence>
<dbReference type="Proteomes" id="UP001165283">
    <property type="component" value="Unassembled WGS sequence"/>
</dbReference>
<proteinExistence type="predicted"/>
<organism evidence="2 3">
    <name type="scientific">Pseudonocardia humida</name>
    <dbReference type="NCBI Taxonomy" id="2800819"/>
    <lineage>
        <taxon>Bacteria</taxon>
        <taxon>Bacillati</taxon>
        <taxon>Actinomycetota</taxon>
        <taxon>Actinomycetes</taxon>
        <taxon>Pseudonocardiales</taxon>
        <taxon>Pseudonocardiaceae</taxon>
        <taxon>Pseudonocardia</taxon>
    </lineage>
</organism>
<keyword evidence="3" id="KW-1185">Reference proteome</keyword>
<evidence type="ECO:0000256" key="1">
    <source>
        <dbReference type="SAM" id="MobiDB-lite"/>
    </source>
</evidence>
<accession>A0ABT0ZV44</accession>
<evidence type="ECO:0000313" key="3">
    <source>
        <dbReference type="Proteomes" id="UP001165283"/>
    </source>
</evidence>
<comment type="caution">
    <text evidence="2">The sequence shown here is derived from an EMBL/GenBank/DDBJ whole genome shotgun (WGS) entry which is preliminary data.</text>
</comment>
<gene>
    <name evidence="2" type="ORF">KDL28_05890</name>
</gene>
<protein>
    <submittedName>
        <fullName evidence="2">Uncharacterized protein</fullName>
    </submittedName>
</protein>
<dbReference type="EMBL" id="JAGSOV010000011">
    <property type="protein sequence ID" value="MCO1654583.1"/>
    <property type="molecule type" value="Genomic_DNA"/>
</dbReference>
<feature type="region of interest" description="Disordered" evidence="1">
    <location>
        <begin position="12"/>
        <end position="33"/>
    </location>
</feature>
<reference evidence="2" key="1">
    <citation type="submission" date="2021-04" db="EMBL/GenBank/DDBJ databases">
        <title>Pseudonocardia sp. nov., isolated from sandy soil of mangrove forest.</title>
        <authorList>
            <person name="Zan Z."/>
            <person name="Huang R."/>
            <person name="Liu W."/>
        </authorList>
    </citation>
    <scope>NUCLEOTIDE SEQUENCE</scope>
    <source>
        <strain evidence="2">S2-4</strain>
    </source>
</reference>
<feature type="compositionally biased region" description="Basic and acidic residues" evidence="1">
    <location>
        <begin position="23"/>
        <end position="32"/>
    </location>
</feature>
<name>A0ABT0ZV44_9PSEU</name>
<evidence type="ECO:0000313" key="2">
    <source>
        <dbReference type="EMBL" id="MCO1654583.1"/>
    </source>
</evidence>